<feature type="transmembrane region" description="Helical" evidence="1">
    <location>
        <begin position="125"/>
        <end position="148"/>
    </location>
</feature>
<dbReference type="InParanoid" id="A0A165D5K4"/>
<dbReference type="AlphaFoldDB" id="A0A165D5K4"/>
<sequence>MSVDSVTVPLTSPQVQLAQGIFFAIVILGGLVLLPAVLLILALSKGPPPTSSMVNFLVGLSISSIGQTLLPFSGHLSDPAPPKGLCITQMGLFYSGLTMSGIAAIMSVVRLSLTLPGKTAGSRGQLPMIIQIVMAILPPTAGVAFFLVQTGVAMGSQEPHLLSRSQLVCIFDTGAPLILRKGHYFVLAIPLAVVFVMIAYLTFRVRAFLRPLRNPQWRQALKSSEEGTWFAILARIMVFEVLSGCAAIILVLDTIPSSGMVFHVLAEAVGGLLPIFAFLVFGTTERVRTVLFGWCFERKPAPSLEDGARTK</sequence>
<accession>A0A165D5K4</accession>
<keyword evidence="1" id="KW-1133">Transmembrane helix</keyword>
<reference evidence="2 3" key="1">
    <citation type="journal article" date="2016" name="Mol. Biol. Evol.">
        <title>Comparative Genomics of Early-Diverging Mushroom-Forming Fungi Provides Insights into the Origins of Lignocellulose Decay Capabilities.</title>
        <authorList>
            <person name="Nagy L.G."/>
            <person name="Riley R."/>
            <person name="Tritt A."/>
            <person name="Adam C."/>
            <person name="Daum C."/>
            <person name="Floudas D."/>
            <person name="Sun H."/>
            <person name="Yadav J.S."/>
            <person name="Pangilinan J."/>
            <person name="Larsson K.H."/>
            <person name="Matsuura K."/>
            <person name="Barry K."/>
            <person name="Labutti K."/>
            <person name="Kuo R."/>
            <person name="Ohm R.A."/>
            <person name="Bhattacharya S.S."/>
            <person name="Shirouzu T."/>
            <person name="Yoshinaga Y."/>
            <person name="Martin F.M."/>
            <person name="Grigoriev I.V."/>
            <person name="Hibbett D.S."/>
        </authorList>
    </citation>
    <scope>NUCLEOTIDE SEQUENCE [LARGE SCALE GENOMIC DNA]</scope>
    <source>
        <strain evidence="2 3">HHB12029</strain>
    </source>
</reference>
<protein>
    <submittedName>
        <fullName evidence="2">Uncharacterized protein</fullName>
    </submittedName>
</protein>
<keyword evidence="3" id="KW-1185">Reference proteome</keyword>
<keyword evidence="1" id="KW-0472">Membrane</keyword>
<evidence type="ECO:0000313" key="3">
    <source>
        <dbReference type="Proteomes" id="UP000077266"/>
    </source>
</evidence>
<feature type="transmembrane region" description="Helical" evidence="1">
    <location>
        <begin position="228"/>
        <end position="252"/>
    </location>
</feature>
<keyword evidence="1" id="KW-0812">Transmembrane</keyword>
<organism evidence="2 3">
    <name type="scientific">Exidia glandulosa HHB12029</name>
    <dbReference type="NCBI Taxonomy" id="1314781"/>
    <lineage>
        <taxon>Eukaryota</taxon>
        <taxon>Fungi</taxon>
        <taxon>Dikarya</taxon>
        <taxon>Basidiomycota</taxon>
        <taxon>Agaricomycotina</taxon>
        <taxon>Agaricomycetes</taxon>
        <taxon>Auriculariales</taxon>
        <taxon>Exidiaceae</taxon>
        <taxon>Exidia</taxon>
    </lineage>
</organism>
<feature type="transmembrane region" description="Helical" evidence="1">
    <location>
        <begin position="258"/>
        <end position="281"/>
    </location>
</feature>
<gene>
    <name evidence="2" type="ORF">EXIGLDRAFT_842650</name>
</gene>
<proteinExistence type="predicted"/>
<dbReference type="STRING" id="1314781.A0A165D5K4"/>
<evidence type="ECO:0000313" key="2">
    <source>
        <dbReference type="EMBL" id="KZV83830.1"/>
    </source>
</evidence>
<evidence type="ECO:0000256" key="1">
    <source>
        <dbReference type="SAM" id="Phobius"/>
    </source>
</evidence>
<feature type="transmembrane region" description="Helical" evidence="1">
    <location>
        <begin position="20"/>
        <end position="41"/>
    </location>
</feature>
<dbReference type="EMBL" id="KV426253">
    <property type="protein sequence ID" value="KZV83830.1"/>
    <property type="molecule type" value="Genomic_DNA"/>
</dbReference>
<feature type="transmembrane region" description="Helical" evidence="1">
    <location>
        <begin position="92"/>
        <end position="113"/>
    </location>
</feature>
<dbReference type="OrthoDB" id="3259067at2759"/>
<name>A0A165D5K4_EXIGL</name>
<dbReference type="Proteomes" id="UP000077266">
    <property type="component" value="Unassembled WGS sequence"/>
</dbReference>
<feature type="transmembrane region" description="Helical" evidence="1">
    <location>
        <begin position="184"/>
        <end position="203"/>
    </location>
</feature>
<feature type="transmembrane region" description="Helical" evidence="1">
    <location>
        <begin position="53"/>
        <end position="72"/>
    </location>
</feature>